<name>A0ABP8QSR9_9SPHI</name>
<keyword evidence="1" id="KW-1133">Transmembrane helix</keyword>
<comment type="caution">
    <text evidence="2">The sequence shown here is derived from an EMBL/GenBank/DDBJ whole genome shotgun (WGS) entry which is preliminary data.</text>
</comment>
<feature type="transmembrane region" description="Helical" evidence="1">
    <location>
        <begin position="146"/>
        <end position="170"/>
    </location>
</feature>
<gene>
    <name evidence="2" type="ORF">GCM10023173_01880</name>
</gene>
<dbReference type="RefSeq" id="WP_345063410.1">
    <property type="nucleotide sequence ID" value="NZ_BAABGR010000003.1"/>
</dbReference>
<feature type="transmembrane region" description="Helical" evidence="1">
    <location>
        <begin position="45"/>
        <end position="66"/>
    </location>
</feature>
<evidence type="ECO:0000313" key="3">
    <source>
        <dbReference type="Proteomes" id="UP001500394"/>
    </source>
</evidence>
<reference evidence="3" key="1">
    <citation type="journal article" date="2019" name="Int. J. Syst. Evol. Microbiol.">
        <title>The Global Catalogue of Microorganisms (GCM) 10K type strain sequencing project: providing services to taxonomists for standard genome sequencing and annotation.</title>
        <authorList>
            <consortium name="The Broad Institute Genomics Platform"/>
            <consortium name="The Broad Institute Genome Sequencing Center for Infectious Disease"/>
            <person name="Wu L."/>
            <person name="Ma J."/>
        </authorList>
    </citation>
    <scope>NUCLEOTIDE SEQUENCE [LARGE SCALE GENOMIC DNA]</scope>
    <source>
        <strain evidence="3">JCM 17858</strain>
    </source>
</reference>
<accession>A0ABP8QSR9</accession>
<dbReference type="Pfam" id="PF12679">
    <property type="entry name" value="ABC2_membrane_2"/>
    <property type="match status" value="1"/>
</dbReference>
<feature type="transmembrane region" description="Helical" evidence="1">
    <location>
        <begin position="311"/>
        <end position="334"/>
    </location>
</feature>
<dbReference type="PANTHER" id="PTHR43471:SF14">
    <property type="entry name" value="ABC-2 TYPE TRANSPORT SYSTEM PERMEASE PROTEIN"/>
    <property type="match status" value="1"/>
</dbReference>
<dbReference type="PANTHER" id="PTHR43471">
    <property type="entry name" value="ABC TRANSPORTER PERMEASE"/>
    <property type="match status" value="1"/>
</dbReference>
<evidence type="ECO:0000256" key="1">
    <source>
        <dbReference type="SAM" id="Phobius"/>
    </source>
</evidence>
<protein>
    <submittedName>
        <fullName evidence="2">ABC transporter permease</fullName>
    </submittedName>
</protein>
<keyword evidence="1" id="KW-0472">Membrane</keyword>
<organism evidence="2 3">
    <name type="scientific">Sphingobacterium thermophilum</name>
    <dbReference type="NCBI Taxonomy" id="768534"/>
    <lineage>
        <taxon>Bacteria</taxon>
        <taxon>Pseudomonadati</taxon>
        <taxon>Bacteroidota</taxon>
        <taxon>Sphingobacteriia</taxon>
        <taxon>Sphingobacteriales</taxon>
        <taxon>Sphingobacteriaceae</taxon>
        <taxon>Sphingobacterium</taxon>
    </lineage>
</organism>
<feature type="transmembrane region" description="Helical" evidence="1">
    <location>
        <begin position="216"/>
        <end position="238"/>
    </location>
</feature>
<evidence type="ECO:0000313" key="2">
    <source>
        <dbReference type="EMBL" id="GAA4510464.1"/>
    </source>
</evidence>
<proteinExistence type="predicted"/>
<sequence length="341" mass="38078">MKENVNNFFKNIFNPDGSSTGKSAFPPTPMKVLIRKEIGSHIRSWRFIILIALIVLTFGASLFVSFSGLRETINNAQDPDSAFVYLKLLTTSDNSIPPFHIFLNFLAPLLGIALGFDAINSEQNGGTLTRLVAQPLYRDNLILSKFFAPLIIVSVLFTSLCMLMIGAGIITTGINIEWQEVVRISGFIIISIIYVAFWLSLSILLSIVFRQGATSALTAIGIWLFFTVFFPIVINLIIRPFIPNPNYISEQEYLAWNNLILNLLRLSPSQLYTDATTTILMPSVRSLGPVSIEQMIGAIPSPLSFKDSLMIIWPQLTGITAAMMVCFALSYFVFMRREIRC</sequence>
<feature type="transmembrane region" description="Helical" evidence="1">
    <location>
        <begin position="99"/>
        <end position="119"/>
    </location>
</feature>
<keyword evidence="1" id="KW-0812">Transmembrane</keyword>
<dbReference type="EMBL" id="BAABGR010000003">
    <property type="protein sequence ID" value="GAA4510464.1"/>
    <property type="molecule type" value="Genomic_DNA"/>
</dbReference>
<feature type="transmembrane region" description="Helical" evidence="1">
    <location>
        <begin position="182"/>
        <end position="209"/>
    </location>
</feature>
<dbReference type="Proteomes" id="UP001500394">
    <property type="component" value="Unassembled WGS sequence"/>
</dbReference>
<keyword evidence="3" id="KW-1185">Reference proteome</keyword>